<evidence type="ECO:0000313" key="2">
    <source>
        <dbReference type="EMBL" id="GGA86995.1"/>
    </source>
</evidence>
<evidence type="ECO:0008006" key="4">
    <source>
        <dbReference type="Google" id="ProtNLM"/>
    </source>
</evidence>
<dbReference type="InterPro" id="IPR009305">
    <property type="entry name" value="Mpo1-like"/>
</dbReference>
<feature type="transmembrane region" description="Helical" evidence="1">
    <location>
        <begin position="24"/>
        <end position="44"/>
    </location>
</feature>
<dbReference type="Pfam" id="PF06127">
    <property type="entry name" value="Mpo1-like"/>
    <property type="match status" value="1"/>
</dbReference>
<accession>A0A8J2U956</accession>
<feature type="transmembrane region" description="Helical" evidence="1">
    <location>
        <begin position="127"/>
        <end position="146"/>
    </location>
</feature>
<evidence type="ECO:0000256" key="1">
    <source>
        <dbReference type="SAM" id="Phobius"/>
    </source>
</evidence>
<dbReference type="RefSeq" id="WP_087507184.1">
    <property type="nucleotide sequence ID" value="NZ_BMDX01000021.1"/>
</dbReference>
<dbReference type="GO" id="GO:0016020">
    <property type="term" value="C:membrane"/>
    <property type="evidence" value="ECO:0007669"/>
    <property type="project" value="GOC"/>
</dbReference>
<keyword evidence="3" id="KW-1185">Reference proteome</keyword>
<gene>
    <name evidence="2" type="ORF">GCM10011369_31320</name>
</gene>
<organism evidence="2 3">
    <name type="scientific">Neiella marina</name>
    <dbReference type="NCBI Taxonomy" id="508461"/>
    <lineage>
        <taxon>Bacteria</taxon>
        <taxon>Pseudomonadati</taxon>
        <taxon>Pseudomonadota</taxon>
        <taxon>Gammaproteobacteria</taxon>
        <taxon>Alteromonadales</taxon>
        <taxon>Echinimonadaceae</taxon>
        <taxon>Neiella</taxon>
    </lineage>
</organism>
<comment type="caution">
    <text evidence="2">The sequence shown here is derived from an EMBL/GenBank/DDBJ whole genome shotgun (WGS) entry which is preliminary data.</text>
</comment>
<dbReference type="OrthoDB" id="5515308at2"/>
<dbReference type="EMBL" id="BMDX01000021">
    <property type="protein sequence ID" value="GGA86995.1"/>
    <property type="molecule type" value="Genomic_DNA"/>
</dbReference>
<name>A0A8J2U956_9GAMM</name>
<protein>
    <recommendedName>
        <fullName evidence="4">DUF962 domain-containing protein</fullName>
    </recommendedName>
</protein>
<reference evidence="3" key="1">
    <citation type="journal article" date="2019" name="Int. J. Syst. Evol. Microbiol.">
        <title>The Global Catalogue of Microorganisms (GCM) 10K type strain sequencing project: providing services to taxonomists for standard genome sequencing and annotation.</title>
        <authorList>
            <consortium name="The Broad Institute Genomics Platform"/>
            <consortium name="The Broad Institute Genome Sequencing Center for Infectious Disease"/>
            <person name="Wu L."/>
            <person name="Ma J."/>
        </authorList>
    </citation>
    <scope>NUCLEOTIDE SEQUENCE [LARGE SCALE GENOMIC DNA]</scope>
    <source>
        <strain evidence="3">CGMCC 1.10130</strain>
    </source>
</reference>
<sequence>MATLQLQQLLNEYGDSHQNATNKLIHWLCVPVIFFTVVALVWSLPFPLLVHPWLNWATIILVPVLVYYWRLSPQLMLGMLVFSSLCCLLCAFWPAIVPLWQFAIGLFVVAWIGQFIGHKIEGKKPSFFTDVFFLLIGPAWLMHFLYQKFDIKY</sequence>
<dbReference type="PANTHER" id="PTHR28026">
    <property type="entry name" value="DUF962 DOMAIN PROTEIN (AFU_ORTHOLOGUE AFUA_8G05310)"/>
    <property type="match status" value="1"/>
</dbReference>
<proteinExistence type="predicted"/>
<feature type="transmembrane region" description="Helical" evidence="1">
    <location>
        <begin position="50"/>
        <end position="69"/>
    </location>
</feature>
<dbReference type="AlphaFoldDB" id="A0A8J2U956"/>
<keyword evidence="1" id="KW-0812">Transmembrane</keyword>
<keyword evidence="1" id="KW-0472">Membrane</keyword>
<dbReference type="Proteomes" id="UP000619743">
    <property type="component" value="Unassembled WGS sequence"/>
</dbReference>
<dbReference type="PANTHER" id="PTHR28026:SF9">
    <property type="entry name" value="2-HYDROXY-PALMITIC ACID DIOXYGENASE MPO1"/>
    <property type="match status" value="1"/>
</dbReference>
<keyword evidence="1" id="KW-1133">Transmembrane helix</keyword>
<evidence type="ECO:0000313" key="3">
    <source>
        <dbReference type="Proteomes" id="UP000619743"/>
    </source>
</evidence>
<dbReference type="GO" id="GO:0046521">
    <property type="term" value="P:sphingoid catabolic process"/>
    <property type="evidence" value="ECO:0007669"/>
    <property type="project" value="TreeGrafter"/>
</dbReference>